<proteinExistence type="predicted"/>
<accession>A0A8K0FVX0</accession>
<protein>
    <submittedName>
        <fullName evidence="1">Uncharacterized protein</fullName>
    </submittedName>
</protein>
<comment type="caution">
    <text evidence="1">The sequence shown here is derived from an EMBL/GenBank/DDBJ whole genome shotgun (WGS) entry which is preliminary data.</text>
</comment>
<gene>
    <name evidence="1" type="ORF">ILUMI_26527</name>
</gene>
<dbReference type="AlphaFoldDB" id="A0A8K0FVX0"/>
<evidence type="ECO:0000313" key="1">
    <source>
        <dbReference type="EMBL" id="KAF2879645.1"/>
    </source>
</evidence>
<keyword evidence="2" id="KW-1185">Reference proteome</keyword>
<sequence>NVIQAYRFASNEYRLFPMRFQYNYCAGIEKNLAGLSRQYNCVNNKQCPLKK</sequence>
<feature type="non-terminal residue" evidence="1">
    <location>
        <position position="1"/>
    </location>
</feature>
<organism evidence="1 2">
    <name type="scientific">Ignelater luminosus</name>
    <name type="common">Cucubano</name>
    <name type="synonym">Pyrophorus luminosus</name>
    <dbReference type="NCBI Taxonomy" id="2038154"/>
    <lineage>
        <taxon>Eukaryota</taxon>
        <taxon>Metazoa</taxon>
        <taxon>Ecdysozoa</taxon>
        <taxon>Arthropoda</taxon>
        <taxon>Hexapoda</taxon>
        <taxon>Insecta</taxon>
        <taxon>Pterygota</taxon>
        <taxon>Neoptera</taxon>
        <taxon>Endopterygota</taxon>
        <taxon>Coleoptera</taxon>
        <taxon>Polyphaga</taxon>
        <taxon>Elateriformia</taxon>
        <taxon>Elateroidea</taxon>
        <taxon>Elateridae</taxon>
        <taxon>Agrypninae</taxon>
        <taxon>Pyrophorini</taxon>
        <taxon>Ignelater</taxon>
    </lineage>
</organism>
<reference evidence="1" key="1">
    <citation type="submission" date="2019-08" db="EMBL/GenBank/DDBJ databases">
        <title>The genome of the North American firefly Photinus pyralis.</title>
        <authorList>
            <consortium name="Photinus pyralis genome working group"/>
            <person name="Fallon T.R."/>
            <person name="Sander Lower S.E."/>
            <person name="Weng J.-K."/>
        </authorList>
    </citation>
    <scope>NUCLEOTIDE SEQUENCE</scope>
    <source>
        <strain evidence="1">TRF0915ILg1</strain>
        <tissue evidence="1">Whole body</tissue>
    </source>
</reference>
<dbReference type="OrthoDB" id="7925769at2759"/>
<dbReference type="Proteomes" id="UP000801492">
    <property type="component" value="Unassembled WGS sequence"/>
</dbReference>
<feature type="non-terminal residue" evidence="1">
    <location>
        <position position="51"/>
    </location>
</feature>
<dbReference type="EMBL" id="VTPC01091106">
    <property type="protein sequence ID" value="KAF2879645.1"/>
    <property type="molecule type" value="Genomic_DNA"/>
</dbReference>
<evidence type="ECO:0000313" key="2">
    <source>
        <dbReference type="Proteomes" id="UP000801492"/>
    </source>
</evidence>
<name>A0A8K0FVX0_IGNLU</name>